<accession>A0ABT8IZM0</accession>
<dbReference type="InterPro" id="IPR036866">
    <property type="entry name" value="RibonucZ/Hydroxyglut_hydro"/>
</dbReference>
<gene>
    <name evidence="2" type="ORF">P5G59_14050</name>
</gene>
<keyword evidence="3" id="KW-1185">Reference proteome</keyword>
<comment type="caution">
    <text evidence="2">The sequence shown here is derived from an EMBL/GenBank/DDBJ whole genome shotgun (WGS) entry which is preliminary data.</text>
</comment>
<evidence type="ECO:0000313" key="3">
    <source>
        <dbReference type="Proteomes" id="UP001174210"/>
    </source>
</evidence>
<sequence>MTASETVAGGVHAVRVPMHGGGLPYSLAYLVEDDRGGVLVVDPGSPGWEGVRTVIAAVEALGRRPSDVSGIVLTHLHADHAGGAAALREATGAPVLMHAREAEALTAIRHGLPAPDLEGWGVPAERRAELAAVATAPAAPDLARPDDVLADGDLLDVPGRRLRVLWTPGHTPGSLCLRDEDAGLVFTGDHVLPTVNSGLGLGGPTATNPIADYLASLDRVAGLGGLALPGHEHPFSGLADRCAALAEHHLRRSREVAAHPGGTVWEVASALTWTGGWRNLAPFPRLSTLSQTALHLAFLAA</sequence>
<dbReference type="SMART" id="SM00849">
    <property type="entry name" value="Lactamase_B"/>
    <property type="match status" value="1"/>
</dbReference>
<organism evidence="2 3">
    <name type="scientific">Leifsonia virtsii</name>
    <dbReference type="NCBI Taxonomy" id="3035915"/>
    <lineage>
        <taxon>Bacteria</taxon>
        <taxon>Bacillati</taxon>
        <taxon>Actinomycetota</taxon>
        <taxon>Actinomycetes</taxon>
        <taxon>Micrococcales</taxon>
        <taxon>Microbacteriaceae</taxon>
        <taxon>Leifsonia</taxon>
    </lineage>
</organism>
<dbReference type="EMBL" id="JAROCB010000003">
    <property type="protein sequence ID" value="MDN4598271.1"/>
    <property type="molecule type" value="Genomic_DNA"/>
</dbReference>
<feature type="domain" description="Metallo-beta-lactamase" evidence="1">
    <location>
        <begin position="25"/>
        <end position="231"/>
    </location>
</feature>
<dbReference type="Pfam" id="PF00753">
    <property type="entry name" value="Lactamase_B"/>
    <property type="match status" value="1"/>
</dbReference>
<protein>
    <submittedName>
        <fullName evidence="2">MBL fold metallo-hydrolase</fullName>
    </submittedName>
</protein>
<dbReference type="PANTHER" id="PTHR42951:SF22">
    <property type="entry name" value="METALLO BETA-LACTAMASE SUPERFAMILY LIPOPROTEIN"/>
    <property type="match status" value="1"/>
</dbReference>
<name>A0ABT8IZM0_9MICO</name>
<dbReference type="SUPFAM" id="SSF56281">
    <property type="entry name" value="Metallo-hydrolase/oxidoreductase"/>
    <property type="match status" value="1"/>
</dbReference>
<dbReference type="RefSeq" id="WP_301219607.1">
    <property type="nucleotide sequence ID" value="NZ_JAROCB010000003.1"/>
</dbReference>
<dbReference type="Gene3D" id="3.60.15.10">
    <property type="entry name" value="Ribonuclease Z/Hydroxyacylglutathione hydrolase-like"/>
    <property type="match status" value="1"/>
</dbReference>
<dbReference type="Proteomes" id="UP001174210">
    <property type="component" value="Unassembled WGS sequence"/>
</dbReference>
<dbReference type="PANTHER" id="PTHR42951">
    <property type="entry name" value="METALLO-BETA-LACTAMASE DOMAIN-CONTAINING"/>
    <property type="match status" value="1"/>
</dbReference>
<evidence type="ECO:0000313" key="2">
    <source>
        <dbReference type="EMBL" id="MDN4598271.1"/>
    </source>
</evidence>
<dbReference type="InterPro" id="IPR050855">
    <property type="entry name" value="NDM-1-like"/>
</dbReference>
<evidence type="ECO:0000259" key="1">
    <source>
        <dbReference type="SMART" id="SM00849"/>
    </source>
</evidence>
<proteinExistence type="predicted"/>
<reference evidence="2" key="1">
    <citation type="submission" date="2023-03" db="EMBL/GenBank/DDBJ databases">
        <title>MT1 and MT2 Draft Genomes of Novel Species.</title>
        <authorList>
            <person name="Venkateswaran K."/>
        </authorList>
    </citation>
    <scope>NUCLEOTIDE SEQUENCE</scope>
    <source>
        <strain evidence="2">F6_8S_P_1A</strain>
    </source>
</reference>
<dbReference type="InterPro" id="IPR001279">
    <property type="entry name" value="Metallo-B-lactamas"/>
</dbReference>